<proteinExistence type="predicted"/>
<sequence>MKMMSDVMVKTVMMPINGYSRYFSGELIQVRFGSTQARLVEVFGQLSKVRSTTGNINFCSRLGQTRVHSGQLSRVKTRFRRLSLVREFQFKCQLGSNRSTGFGSGVRVNSGSTQSRWSNLVNGSQSRPVARWLMHILGTTLRNHVRLALHRNVKPHTPTPLLFPLISCLEHYPLKILHCHHLF</sequence>
<reference evidence="2" key="1">
    <citation type="journal article" date="2017" name="Nature">
        <title>The sunflower genome provides insights into oil metabolism, flowering and Asterid evolution.</title>
        <authorList>
            <person name="Badouin H."/>
            <person name="Gouzy J."/>
            <person name="Grassa C.J."/>
            <person name="Murat F."/>
            <person name="Staton S.E."/>
            <person name="Cottret L."/>
            <person name="Lelandais-Briere C."/>
            <person name="Owens G.L."/>
            <person name="Carrere S."/>
            <person name="Mayjonade B."/>
            <person name="Legrand L."/>
            <person name="Gill N."/>
            <person name="Kane N.C."/>
            <person name="Bowers J.E."/>
            <person name="Hubner S."/>
            <person name="Bellec A."/>
            <person name="Berard A."/>
            <person name="Berges H."/>
            <person name="Blanchet N."/>
            <person name="Boniface M.C."/>
            <person name="Brunel D."/>
            <person name="Catrice O."/>
            <person name="Chaidir N."/>
            <person name="Claudel C."/>
            <person name="Donnadieu C."/>
            <person name="Faraut T."/>
            <person name="Fievet G."/>
            <person name="Helmstetter N."/>
            <person name="King M."/>
            <person name="Knapp S.J."/>
            <person name="Lai Z."/>
            <person name="Le Paslier M.C."/>
            <person name="Lippi Y."/>
            <person name="Lorenzon L."/>
            <person name="Mandel J.R."/>
            <person name="Marage G."/>
            <person name="Marchand G."/>
            <person name="Marquand E."/>
            <person name="Bret-Mestries E."/>
            <person name="Morien E."/>
            <person name="Nambeesan S."/>
            <person name="Nguyen T."/>
            <person name="Pegot-Espagnet P."/>
            <person name="Pouilly N."/>
            <person name="Raftis F."/>
            <person name="Sallet E."/>
            <person name="Schiex T."/>
            <person name="Thomas J."/>
            <person name="Vandecasteele C."/>
            <person name="Vares D."/>
            <person name="Vear F."/>
            <person name="Vautrin S."/>
            <person name="Crespi M."/>
            <person name="Mangin B."/>
            <person name="Burke J.M."/>
            <person name="Salse J."/>
            <person name="Munos S."/>
            <person name="Vincourt P."/>
            <person name="Rieseberg L.H."/>
            <person name="Langlade N.B."/>
        </authorList>
    </citation>
    <scope>NUCLEOTIDE SEQUENCE [LARGE SCALE GENOMIC DNA]</scope>
    <source>
        <strain evidence="2">cv. SF193</strain>
    </source>
</reference>
<name>A0A251U515_HELAN</name>
<evidence type="ECO:0000313" key="2">
    <source>
        <dbReference type="Proteomes" id="UP000215914"/>
    </source>
</evidence>
<accession>A0A251U515</accession>
<gene>
    <name evidence="1" type="ORF">HannXRQ_Chr08g0220751</name>
</gene>
<organism evidence="1 2">
    <name type="scientific">Helianthus annuus</name>
    <name type="common">Common sunflower</name>
    <dbReference type="NCBI Taxonomy" id="4232"/>
    <lineage>
        <taxon>Eukaryota</taxon>
        <taxon>Viridiplantae</taxon>
        <taxon>Streptophyta</taxon>
        <taxon>Embryophyta</taxon>
        <taxon>Tracheophyta</taxon>
        <taxon>Spermatophyta</taxon>
        <taxon>Magnoliopsida</taxon>
        <taxon>eudicotyledons</taxon>
        <taxon>Gunneridae</taxon>
        <taxon>Pentapetalae</taxon>
        <taxon>asterids</taxon>
        <taxon>campanulids</taxon>
        <taxon>Asterales</taxon>
        <taxon>Asteraceae</taxon>
        <taxon>Asteroideae</taxon>
        <taxon>Heliantheae alliance</taxon>
        <taxon>Heliantheae</taxon>
        <taxon>Helianthus</taxon>
    </lineage>
</organism>
<keyword evidence="2" id="KW-1185">Reference proteome</keyword>
<protein>
    <submittedName>
        <fullName evidence="1">Uncharacterized protein</fullName>
    </submittedName>
</protein>
<dbReference type="EMBL" id="CM007897">
    <property type="protein sequence ID" value="OTG18224.1"/>
    <property type="molecule type" value="Genomic_DNA"/>
</dbReference>
<dbReference type="AlphaFoldDB" id="A0A251U515"/>
<dbReference type="InParanoid" id="A0A251U515"/>
<evidence type="ECO:0000313" key="1">
    <source>
        <dbReference type="EMBL" id="OTG18224.1"/>
    </source>
</evidence>
<dbReference type="Proteomes" id="UP000215914">
    <property type="component" value="Chromosome 8"/>
</dbReference>